<sequence>MVNEDILQFKEEDYLEDVQEEILNENHTNYPIVNQKGIYLGMMNKKHLLYPNKKKVILVDHNEYSQSAKDLDQAEILEIIDYYKIGDISITLPIYFRNMPVGSICIIIYNML</sequence>
<dbReference type="EMBL" id="FUWV01000002">
    <property type="protein sequence ID" value="SJZ43745.1"/>
    <property type="molecule type" value="Genomic_DNA"/>
</dbReference>
<dbReference type="OrthoDB" id="9766150at2"/>
<evidence type="ECO:0000259" key="1">
    <source>
        <dbReference type="Pfam" id="PF01368"/>
    </source>
</evidence>
<proteinExistence type="predicted"/>
<dbReference type="SUPFAM" id="SSF64182">
    <property type="entry name" value="DHH phosphoesterases"/>
    <property type="match status" value="1"/>
</dbReference>
<dbReference type="InterPro" id="IPR038763">
    <property type="entry name" value="DHH_sf"/>
</dbReference>
<name>A0A1T4KMW3_9FIRM</name>
<evidence type="ECO:0000313" key="2">
    <source>
        <dbReference type="EMBL" id="SJZ43745.1"/>
    </source>
</evidence>
<keyword evidence="3" id="KW-1185">Reference proteome</keyword>
<accession>A0A1T4KMW3</accession>
<feature type="domain" description="DDH" evidence="1">
    <location>
        <begin position="47"/>
        <end position="111"/>
    </location>
</feature>
<dbReference type="RefSeq" id="WP_087678048.1">
    <property type="nucleotide sequence ID" value="NZ_FUWV01000002.1"/>
</dbReference>
<dbReference type="Gene3D" id="3.90.1640.10">
    <property type="entry name" value="inorganic pyrophosphatase (n-terminal core)"/>
    <property type="match status" value="1"/>
</dbReference>
<dbReference type="Proteomes" id="UP000196365">
    <property type="component" value="Unassembled WGS sequence"/>
</dbReference>
<gene>
    <name evidence="2" type="ORF">SAMN02745973_00618</name>
</gene>
<dbReference type="AlphaFoldDB" id="A0A1T4KMW3"/>
<evidence type="ECO:0000313" key="3">
    <source>
        <dbReference type="Proteomes" id="UP000196365"/>
    </source>
</evidence>
<dbReference type="InterPro" id="IPR001667">
    <property type="entry name" value="DDH_dom"/>
</dbReference>
<protein>
    <submittedName>
        <fullName evidence="2">DHH family</fullName>
    </submittedName>
</protein>
<reference evidence="2 3" key="1">
    <citation type="submission" date="2017-02" db="EMBL/GenBank/DDBJ databases">
        <authorList>
            <person name="Peterson S.W."/>
        </authorList>
    </citation>
    <scope>NUCLEOTIDE SEQUENCE [LARGE SCALE GENOMIC DNA]</scope>
    <source>
        <strain evidence="2 3">DSM 15102</strain>
    </source>
</reference>
<dbReference type="Pfam" id="PF01368">
    <property type="entry name" value="DHH"/>
    <property type="match status" value="1"/>
</dbReference>
<organism evidence="2 3">
    <name type="scientific">Garciella nitratireducens DSM 15102</name>
    <dbReference type="NCBI Taxonomy" id="1121911"/>
    <lineage>
        <taxon>Bacteria</taxon>
        <taxon>Bacillati</taxon>
        <taxon>Bacillota</taxon>
        <taxon>Clostridia</taxon>
        <taxon>Eubacteriales</taxon>
        <taxon>Eubacteriaceae</taxon>
        <taxon>Garciella</taxon>
    </lineage>
</organism>